<dbReference type="Pfam" id="PF14479">
    <property type="entry name" value="HeLo"/>
    <property type="match status" value="1"/>
</dbReference>
<proteinExistence type="predicted"/>
<name>A0AA37LRB3_9PEZI</name>
<feature type="compositionally biased region" description="Acidic residues" evidence="1">
    <location>
        <begin position="256"/>
        <end position="265"/>
    </location>
</feature>
<dbReference type="AlphaFoldDB" id="A0AA37LRB3"/>
<feature type="domain" description="Prion-inhibition and propagation HeLo" evidence="3">
    <location>
        <begin position="5"/>
        <end position="211"/>
    </location>
</feature>
<comment type="caution">
    <text evidence="4">The sequence shown here is derived from an EMBL/GenBank/DDBJ whole genome shotgun (WGS) entry which is preliminary data.</text>
</comment>
<dbReference type="Proteomes" id="UP001055172">
    <property type="component" value="Unassembled WGS sequence"/>
</dbReference>
<accession>A0AA37LRB3</accession>
<sequence length="274" mass="29944">MDAAGLAIGAAALLTLFKTCLEMCDTIECGRRYGSDFEVLTTKVGIERVRLLLWGDSVGLPGLDLGAGEPPVTSVVVDPRLQDPRVVRAVCDILGCMRQLFEDTGSMTRRYGLQGAQPNEASSGGLGNALATTFRRTYTRFQEAAVQTQRAATVVTTARWAIKDKRRFQRFIEELRDFNDSLCALFPDLDEHVRQEMAGEIKSATNLENLQIVEQAVTDMEAHDELVEAASVRITELSQYTRSLADDHLDIGTMEDTLDTGEEDGSTTGAGASM</sequence>
<gene>
    <name evidence="4" type="ORF">ColLi_05363</name>
</gene>
<evidence type="ECO:0000313" key="4">
    <source>
        <dbReference type="EMBL" id="GJC82525.1"/>
    </source>
</evidence>
<keyword evidence="2" id="KW-0732">Signal</keyword>
<dbReference type="Gene3D" id="1.20.120.1020">
    <property type="entry name" value="Prion-inhibition and propagation, HeLo domain"/>
    <property type="match status" value="1"/>
</dbReference>
<dbReference type="PANTHER" id="PTHR37542">
    <property type="entry name" value="HELO DOMAIN-CONTAINING PROTEIN-RELATED"/>
    <property type="match status" value="1"/>
</dbReference>
<dbReference type="InterPro" id="IPR038305">
    <property type="entry name" value="HeLo_sf"/>
</dbReference>
<evidence type="ECO:0000259" key="3">
    <source>
        <dbReference type="Pfam" id="PF14479"/>
    </source>
</evidence>
<keyword evidence="5" id="KW-1185">Reference proteome</keyword>
<evidence type="ECO:0000256" key="2">
    <source>
        <dbReference type="SAM" id="SignalP"/>
    </source>
</evidence>
<feature type="signal peptide" evidence="2">
    <location>
        <begin position="1"/>
        <end position="22"/>
    </location>
</feature>
<protein>
    <submittedName>
        <fullName evidence="4">Heterokaryon incompatibility protein S</fullName>
    </submittedName>
</protein>
<feature type="chain" id="PRO_5041283037" evidence="2">
    <location>
        <begin position="23"/>
        <end position="274"/>
    </location>
</feature>
<dbReference type="EMBL" id="BPPX01000009">
    <property type="protein sequence ID" value="GJC82525.1"/>
    <property type="molecule type" value="Genomic_DNA"/>
</dbReference>
<dbReference type="InterPro" id="IPR029498">
    <property type="entry name" value="HeLo_dom"/>
</dbReference>
<feature type="region of interest" description="Disordered" evidence="1">
    <location>
        <begin position="255"/>
        <end position="274"/>
    </location>
</feature>
<organism evidence="4 5">
    <name type="scientific">Colletotrichum liriopes</name>
    <dbReference type="NCBI Taxonomy" id="708192"/>
    <lineage>
        <taxon>Eukaryota</taxon>
        <taxon>Fungi</taxon>
        <taxon>Dikarya</taxon>
        <taxon>Ascomycota</taxon>
        <taxon>Pezizomycotina</taxon>
        <taxon>Sordariomycetes</taxon>
        <taxon>Hypocreomycetidae</taxon>
        <taxon>Glomerellales</taxon>
        <taxon>Glomerellaceae</taxon>
        <taxon>Colletotrichum</taxon>
        <taxon>Colletotrichum spaethianum species complex</taxon>
    </lineage>
</organism>
<reference evidence="4 5" key="1">
    <citation type="submission" date="2021-07" db="EMBL/GenBank/DDBJ databases">
        <title>Genome data of Colletotrichum spaethianum.</title>
        <authorList>
            <person name="Utami Y.D."/>
            <person name="Hiruma K."/>
        </authorList>
    </citation>
    <scope>NUCLEOTIDE SEQUENCE [LARGE SCALE GENOMIC DNA]</scope>
    <source>
        <strain evidence="4 5">MAFF 242679</strain>
    </source>
</reference>
<evidence type="ECO:0000313" key="5">
    <source>
        <dbReference type="Proteomes" id="UP001055172"/>
    </source>
</evidence>
<evidence type="ECO:0000256" key="1">
    <source>
        <dbReference type="SAM" id="MobiDB-lite"/>
    </source>
</evidence>